<dbReference type="EMBL" id="SMAI01000006">
    <property type="protein sequence ID" value="TCT04762.1"/>
    <property type="molecule type" value="Genomic_DNA"/>
</dbReference>
<dbReference type="AlphaFoldDB" id="A0A4R3LVZ6"/>
<evidence type="ECO:0000313" key="2">
    <source>
        <dbReference type="EMBL" id="TCT04762.1"/>
    </source>
</evidence>
<reference evidence="2 3" key="1">
    <citation type="submission" date="2019-03" db="EMBL/GenBank/DDBJ databases">
        <title>Genomic Encyclopedia of Type Strains, Phase IV (KMG-IV): sequencing the most valuable type-strain genomes for metagenomic binning, comparative biology and taxonomic classification.</title>
        <authorList>
            <person name="Goeker M."/>
        </authorList>
    </citation>
    <scope>NUCLEOTIDE SEQUENCE [LARGE SCALE GENOMIC DNA]</scope>
    <source>
        <strain evidence="2 3">DSM 9035</strain>
    </source>
</reference>
<keyword evidence="3" id="KW-1185">Reference proteome</keyword>
<feature type="compositionally biased region" description="Pro residues" evidence="1">
    <location>
        <begin position="48"/>
        <end position="62"/>
    </location>
</feature>
<evidence type="ECO:0000256" key="1">
    <source>
        <dbReference type="SAM" id="MobiDB-lite"/>
    </source>
</evidence>
<feature type="region of interest" description="Disordered" evidence="1">
    <location>
        <begin position="18"/>
        <end position="62"/>
    </location>
</feature>
<feature type="compositionally biased region" description="Basic residues" evidence="1">
    <location>
        <begin position="19"/>
        <end position="30"/>
    </location>
</feature>
<proteinExistence type="predicted"/>
<sequence length="62" mass="6493">MTQDEERKARLASALRANLARRKAQGRARAARGESPEAEAPADAVTPSPGPSGPMVPKPEDA</sequence>
<organism evidence="2 3">
    <name type="scientific">Aquabacter spiritensis</name>
    <dbReference type="NCBI Taxonomy" id="933073"/>
    <lineage>
        <taxon>Bacteria</taxon>
        <taxon>Pseudomonadati</taxon>
        <taxon>Pseudomonadota</taxon>
        <taxon>Alphaproteobacteria</taxon>
        <taxon>Hyphomicrobiales</taxon>
        <taxon>Xanthobacteraceae</taxon>
        <taxon>Aquabacter</taxon>
    </lineage>
</organism>
<comment type="caution">
    <text evidence="2">The sequence shown here is derived from an EMBL/GenBank/DDBJ whole genome shotgun (WGS) entry which is preliminary data.</text>
</comment>
<name>A0A4R3LVZ6_9HYPH</name>
<gene>
    <name evidence="2" type="ORF">EDC64_106194</name>
</gene>
<accession>A0A4R3LVZ6</accession>
<dbReference type="Proteomes" id="UP000294664">
    <property type="component" value="Unassembled WGS sequence"/>
</dbReference>
<evidence type="ECO:0000313" key="3">
    <source>
        <dbReference type="Proteomes" id="UP000294664"/>
    </source>
</evidence>
<protein>
    <submittedName>
        <fullName evidence="2">Uncharacterized protein</fullName>
    </submittedName>
</protein>